<evidence type="ECO:0000313" key="7">
    <source>
        <dbReference type="EMBL" id="OQO70579.1"/>
    </source>
</evidence>
<dbReference type="AlphaFoldDB" id="A0A1V8YDC0"/>
<accession>A0A1V8YDC0</accession>
<keyword evidence="5" id="KW-0472">Membrane</keyword>
<dbReference type="STRING" id="112904.BH747_06040"/>
<evidence type="ECO:0000256" key="4">
    <source>
        <dbReference type="ARBA" id="ARBA00022807"/>
    </source>
</evidence>
<keyword evidence="2" id="KW-0645">Protease</keyword>
<dbReference type="PROSITE" id="PS51935">
    <property type="entry name" value="NLPC_P60"/>
    <property type="match status" value="1"/>
</dbReference>
<dbReference type="InterPro" id="IPR008044">
    <property type="entry name" value="Phage_lysin"/>
</dbReference>
<dbReference type="EMBL" id="MJEA01000004">
    <property type="protein sequence ID" value="OQO70579.1"/>
    <property type="molecule type" value="Genomic_DNA"/>
</dbReference>
<organism evidence="7 8">
    <name type="scientific">Enterococcus villorum</name>
    <dbReference type="NCBI Taxonomy" id="112904"/>
    <lineage>
        <taxon>Bacteria</taxon>
        <taxon>Bacillati</taxon>
        <taxon>Bacillota</taxon>
        <taxon>Bacilli</taxon>
        <taxon>Lactobacillales</taxon>
        <taxon>Enterococcaceae</taxon>
        <taxon>Enterococcus</taxon>
    </lineage>
</organism>
<dbReference type="InterPro" id="IPR038765">
    <property type="entry name" value="Papain-like_cys_pep_sf"/>
</dbReference>
<evidence type="ECO:0000256" key="2">
    <source>
        <dbReference type="ARBA" id="ARBA00022670"/>
    </source>
</evidence>
<keyword evidence="3" id="KW-0378">Hydrolase</keyword>
<gene>
    <name evidence="7" type="ORF">BH747_06040</name>
</gene>
<protein>
    <submittedName>
        <fullName evidence="7">TrsG protein</fullName>
    </submittedName>
</protein>
<keyword evidence="5" id="KW-0812">Transmembrane</keyword>
<dbReference type="OrthoDB" id="2139777at2"/>
<keyword evidence="5" id="KW-1133">Transmembrane helix</keyword>
<feature type="transmembrane region" description="Helical" evidence="5">
    <location>
        <begin position="60"/>
        <end position="79"/>
    </location>
</feature>
<dbReference type="GO" id="GO:0006508">
    <property type="term" value="P:proteolysis"/>
    <property type="evidence" value="ECO:0007669"/>
    <property type="project" value="UniProtKB-KW"/>
</dbReference>
<evidence type="ECO:0000313" key="8">
    <source>
        <dbReference type="Proteomes" id="UP000192477"/>
    </source>
</evidence>
<feature type="domain" description="NlpC/P60" evidence="6">
    <location>
        <begin position="488"/>
        <end position="636"/>
    </location>
</feature>
<comment type="caution">
    <text evidence="7">The sequence shown here is derived from an EMBL/GenBank/DDBJ whole genome shotgun (WGS) entry which is preliminary data.</text>
</comment>
<dbReference type="Gene3D" id="3.90.1720.10">
    <property type="entry name" value="endopeptidase domain like (from Nostoc punctiforme)"/>
    <property type="match status" value="1"/>
</dbReference>
<dbReference type="Proteomes" id="UP000192477">
    <property type="component" value="Unassembled WGS sequence"/>
</dbReference>
<dbReference type="Pfam" id="PF05382">
    <property type="entry name" value="Amidase_5"/>
    <property type="match status" value="1"/>
</dbReference>
<dbReference type="GO" id="GO:0004040">
    <property type="term" value="F:amidase activity"/>
    <property type="evidence" value="ECO:0007669"/>
    <property type="project" value="InterPro"/>
</dbReference>
<evidence type="ECO:0000256" key="3">
    <source>
        <dbReference type="ARBA" id="ARBA00022801"/>
    </source>
</evidence>
<dbReference type="SUPFAM" id="SSF54001">
    <property type="entry name" value="Cysteine proteinases"/>
    <property type="match status" value="1"/>
</dbReference>
<comment type="similarity">
    <text evidence="1">Belongs to the peptidase C40 family.</text>
</comment>
<proteinExistence type="inferred from homology"/>
<dbReference type="RefSeq" id="WP_081183350.1">
    <property type="nucleotide sequence ID" value="NZ_MJEB01000024.1"/>
</dbReference>
<name>A0A1V8YDC0_9ENTE</name>
<sequence length="638" mass="73119">MKKYILEEKEVINKKVFFVPISPIFYKVKVSSTDFFTKRTVRKKVSWQTYENKKHMFKSMMISGTFLLFLLIIGVFSVVSSTIPKTNEFELTKAWIYFTKLDVEKTRAIQKTSKKIRINGQAVIDRDFQIMTNIDEILSYLDIRYEEFALDEPTIKEKAHEIHENLWTLYSIEEEDQLHTSYFTQIIEWTEELTERMNAMLEIGQYQPFIELKSPFMETDEIKVNQRYGYYLENKEKRMFQGIQVQAEKNKKIIAPMAGKTTVNRDSITIQSNDRQLIIKNIFPKIKNGQTGVGEVIGTVAKTNEVVFEYSKNGRSLNPGFYFEKIDYLEMFPLDQLLQQSSFDEATFRQLILFNCHAFSDKADKILIEAKKNGISPVIFAAIMIHESAWGTSKGIVEKNNPAGLMTDQGLISYPTLDEGIEATGRTLKNLIIDRQLNTIEKLGTVYCPVNAANDPMGLNRYWVPMIKQLMGQLGGSPNMELVWTNFSDLQQAILTKAQSIYQKGVQYSQGNQRGLFPYHDCSSFVIWTMNEAGINTPFGNTETLYRLEGTLLHPISYEEVKAGDLFVWGKKGESYGNYGHTGFFLDDGGKTIIHCTPATEKGFGQSGDIVITPFEGYSGDPQLAPVYFYRIVRREGP</sequence>
<evidence type="ECO:0000256" key="5">
    <source>
        <dbReference type="SAM" id="Phobius"/>
    </source>
</evidence>
<reference evidence="7 8" key="1">
    <citation type="journal article" date="2017" name="BMC Microbiol.">
        <title>Comparative genomics of Enterococcus spp. isolated from bovine feces.</title>
        <authorList>
            <person name="Beukers A.G."/>
            <person name="Zaheer R."/>
            <person name="Goji N."/>
            <person name="Amoako K.K."/>
            <person name="Chaves A.V."/>
            <person name="Ward M.P."/>
            <person name="McAllister T.A."/>
        </authorList>
    </citation>
    <scope>NUCLEOTIDE SEQUENCE [LARGE SCALE GENOMIC DNA]</scope>
    <source>
        <strain evidence="7 8">F1129D 143</strain>
    </source>
</reference>
<keyword evidence="4" id="KW-0788">Thiol protease</keyword>
<dbReference type="InterPro" id="IPR000064">
    <property type="entry name" value="NLP_P60_dom"/>
</dbReference>
<dbReference type="GO" id="GO:0008234">
    <property type="term" value="F:cysteine-type peptidase activity"/>
    <property type="evidence" value="ECO:0007669"/>
    <property type="project" value="UniProtKB-KW"/>
</dbReference>
<evidence type="ECO:0000259" key="6">
    <source>
        <dbReference type="PROSITE" id="PS51935"/>
    </source>
</evidence>
<evidence type="ECO:0000256" key="1">
    <source>
        <dbReference type="ARBA" id="ARBA00007074"/>
    </source>
</evidence>